<dbReference type="EMBL" id="NDWU01000006">
    <property type="protein sequence ID" value="PUA32907.1"/>
    <property type="molecule type" value="Genomic_DNA"/>
</dbReference>
<reference evidence="2 3" key="1">
    <citation type="submission" date="2017-04" db="EMBL/GenBank/DDBJ databases">
        <title>Draft Aigarchaeota genome from a New Zealand hot spring.</title>
        <authorList>
            <person name="Reysenbach A.-L."/>
            <person name="Donaho J.A."/>
            <person name="Gerhart J."/>
            <person name="Kelley J.F."/>
            <person name="Kouba K."/>
            <person name="Podar M."/>
            <person name="Stott M."/>
        </authorList>
    </citation>
    <scope>NUCLEOTIDE SEQUENCE [LARGE SCALE GENOMIC DNA]</scope>
    <source>
        <strain evidence="2">NZ13_MG1</strain>
    </source>
</reference>
<organism evidence="2 3">
    <name type="scientific">Candidatus Terraquivivens tikiterensis</name>
    <dbReference type="NCBI Taxonomy" id="1980982"/>
    <lineage>
        <taxon>Archaea</taxon>
        <taxon>Nitrososphaerota</taxon>
        <taxon>Candidatus Wolframiiraptoraceae</taxon>
        <taxon>Candidatus Terraquivivens</taxon>
    </lineage>
</organism>
<proteinExistence type="predicted"/>
<dbReference type="InterPro" id="IPR029060">
    <property type="entry name" value="PIN-like_dom_sf"/>
</dbReference>
<dbReference type="Proteomes" id="UP000244066">
    <property type="component" value="Unassembled WGS sequence"/>
</dbReference>
<evidence type="ECO:0000313" key="3">
    <source>
        <dbReference type="Proteomes" id="UP000244066"/>
    </source>
</evidence>
<dbReference type="SUPFAM" id="SSF88723">
    <property type="entry name" value="PIN domain-like"/>
    <property type="match status" value="1"/>
</dbReference>
<dbReference type="Pfam" id="PF01850">
    <property type="entry name" value="PIN"/>
    <property type="match status" value="1"/>
</dbReference>
<feature type="domain" description="PIN" evidence="1">
    <location>
        <begin position="20"/>
        <end position="129"/>
    </location>
</feature>
<name>A0A2R7Y6B2_9ARCH</name>
<evidence type="ECO:0000313" key="2">
    <source>
        <dbReference type="EMBL" id="PUA32907.1"/>
    </source>
</evidence>
<dbReference type="InterPro" id="IPR002716">
    <property type="entry name" value="PIN_dom"/>
</dbReference>
<dbReference type="AlphaFoldDB" id="A0A2R7Y6B2"/>
<dbReference type="Gene3D" id="3.40.50.1010">
    <property type="entry name" value="5'-nuclease"/>
    <property type="match status" value="1"/>
</dbReference>
<protein>
    <submittedName>
        <fullName evidence="2">VapC toxin family PIN domain ribonuclease</fullName>
    </submittedName>
</protein>
<sequence>MMIESDVIYAYVKVSDWLKPAANKLISRIARGEFGTVYSSREILHELYYVSMEEGVSLEEFIRRAATITAIPNLSLLPTTYEIDLLALTLMQQYKLSSIFDAYYAATCLNMIDDRTIVTTDEEYDKIAGIKRIDPRAL</sequence>
<accession>A0A2R7Y6B2</accession>
<comment type="caution">
    <text evidence="2">The sequence shown here is derived from an EMBL/GenBank/DDBJ whole genome shotgun (WGS) entry which is preliminary data.</text>
</comment>
<evidence type="ECO:0000259" key="1">
    <source>
        <dbReference type="Pfam" id="PF01850"/>
    </source>
</evidence>
<gene>
    <name evidence="2" type="ORF">B9J98_03185</name>
</gene>